<comment type="caution">
    <text evidence="1">The sequence shown here is derived from an EMBL/GenBank/DDBJ whole genome shotgun (WGS) entry which is preliminary data.</text>
</comment>
<accession>A0ABS1TM14</accession>
<dbReference type="RefSeq" id="WP_202653334.1">
    <property type="nucleotide sequence ID" value="NZ_JAESWB010000134.1"/>
</dbReference>
<organism evidence="1 2">
    <name type="scientific">Neobacillus paridis</name>
    <dbReference type="NCBI Taxonomy" id="2803862"/>
    <lineage>
        <taxon>Bacteria</taxon>
        <taxon>Bacillati</taxon>
        <taxon>Bacillota</taxon>
        <taxon>Bacilli</taxon>
        <taxon>Bacillales</taxon>
        <taxon>Bacillaceae</taxon>
        <taxon>Neobacillus</taxon>
    </lineage>
</organism>
<dbReference type="Proteomes" id="UP000623967">
    <property type="component" value="Unassembled WGS sequence"/>
</dbReference>
<protein>
    <submittedName>
        <fullName evidence="1">Uncharacterized protein</fullName>
    </submittedName>
</protein>
<dbReference type="EMBL" id="JAESWB010000134">
    <property type="protein sequence ID" value="MBL4952054.1"/>
    <property type="molecule type" value="Genomic_DNA"/>
</dbReference>
<proteinExistence type="predicted"/>
<evidence type="ECO:0000313" key="1">
    <source>
        <dbReference type="EMBL" id="MBL4952054.1"/>
    </source>
</evidence>
<reference evidence="1 2" key="1">
    <citation type="submission" date="2021-01" db="EMBL/GenBank/DDBJ databases">
        <title>Genome public.</title>
        <authorList>
            <person name="Liu C."/>
            <person name="Sun Q."/>
        </authorList>
    </citation>
    <scope>NUCLEOTIDE SEQUENCE [LARGE SCALE GENOMIC DNA]</scope>
    <source>
        <strain evidence="1 2">YIM B02564</strain>
    </source>
</reference>
<name>A0ABS1TM14_9BACI</name>
<gene>
    <name evidence="1" type="ORF">JK635_07500</name>
</gene>
<keyword evidence="2" id="KW-1185">Reference proteome</keyword>
<evidence type="ECO:0000313" key="2">
    <source>
        <dbReference type="Proteomes" id="UP000623967"/>
    </source>
</evidence>
<sequence length="92" mass="10952">MEKKVCAASDCNKKFEPKMYKQKYCSYQCKWREYKRIKYKSRAKKGLCPQCGGELDVAISPHKNKVSPSYCSKCQDYYHQRYSKKKEKSESK</sequence>